<feature type="region of interest" description="Disordered" evidence="1">
    <location>
        <begin position="38"/>
        <end position="61"/>
    </location>
</feature>
<dbReference type="AlphaFoldDB" id="A0A0F9CHD2"/>
<feature type="compositionally biased region" description="Basic and acidic residues" evidence="1">
    <location>
        <begin position="39"/>
        <end position="49"/>
    </location>
</feature>
<sequence>MAIQSSTIVDALDANLNEMFQDGLTSWDEEYSKVFNLETSDKQSEKDSYESGFQSMPQKSEGQAANFDTILQGISETYMHLTYAQGYEITEEAIEDNLRTQDTFSKLPQALNRSAIETVEVTAFNIFNNGFSTAGFDGVSLFNSAHPDLDGGTQSNTPSVQADLSVTSLTAGLTTIEKYTDERGLKRPTKAVMLLVPVDLWNVADELLGSEFKPYTANNEVNAIQKKDLQYMQGHYLTDTDAWFLLPEKDMHKLKFFWRVRLGALKRGTDFDTTNLKGLK</sequence>
<evidence type="ECO:0000313" key="2">
    <source>
        <dbReference type="EMBL" id="KKL05106.1"/>
    </source>
</evidence>
<name>A0A0F9CHD2_9ZZZZ</name>
<feature type="compositionally biased region" description="Polar residues" evidence="1">
    <location>
        <begin position="51"/>
        <end position="61"/>
    </location>
</feature>
<dbReference type="Pfam" id="PF25209">
    <property type="entry name" value="Phage_capsid_4"/>
    <property type="match status" value="1"/>
</dbReference>
<protein>
    <submittedName>
        <fullName evidence="2">Uncharacterized protein</fullName>
    </submittedName>
</protein>
<comment type="caution">
    <text evidence="2">The sequence shown here is derived from an EMBL/GenBank/DDBJ whole genome shotgun (WGS) entry which is preliminary data.</text>
</comment>
<proteinExistence type="predicted"/>
<organism evidence="2">
    <name type="scientific">marine sediment metagenome</name>
    <dbReference type="NCBI Taxonomy" id="412755"/>
    <lineage>
        <taxon>unclassified sequences</taxon>
        <taxon>metagenomes</taxon>
        <taxon>ecological metagenomes</taxon>
    </lineage>
</organism>
<evidence type="ECO:0000256" key="1">
    <source>
        <dbReference type="SAM" id="MobiDB-lite"/>
    </source>
</evidence>
<dbReference type="EMBL" id="LAZR01044256">
    <property type="protein sequence ID" value="KKL05106.1"/>
    <property type="molecule type" value="Genomic_DNA"/>
</dbReference>
<reference evidence="2" key="1">
    <citation type="journal article" date="2015" name="Nature">
        <title>Complex archaea that bridge the gap between prokaryotes and eukaryotes.</title>
        <authorList>
            <person name="Spang A."/>
            <person name="Saw J.H."/>
            <person name="Jorgensen S.L."/>
            <person name="Zaremba-Niedzwiedzka K."/>
            <person name="Martijn J."/>
            <person name="Lind A.E."/>
            <person name="van Eijk R."/>
            <person name="Schleper C."/>
            <person name="Guy L."/>
            <person name="Ettema T.J."/>
        </authorList>
    </citation>
    <scope>NUCLEOTIDE SEQUENCE</scope>
</reference>
<accession>A0A0F9CHD2</accession>
<gene>
    <name evidence="2" type="ORF">LCGC14_2609380</name>
</gene>